<dbReference type="InterPro" id="IPR017926">
    <property type="entry name" value="GATASE"/>
</dbReference>
<evidence type="ECO:0000256" key="6">
    <source>
        <dbReference type="ARBA" id="ARBA00012362"/>
    </source>
</evidence>
<dbReference type="Pfam" id="PF00218">
    <property type="entry name" value="IGPS"/>
    <property type="match status" value="1"/>
</dbReference>
<dbReference type="InterPro" id="IPR050472">
    <property type="entry name" value="Anth_synth/Amidotransfase"/>
</dbReference>
<dbReference type="GO" id="GO:0004049">
    <property type="term" value="F:anthranilate synthase activity"/>
    <property type="evidence" value="ECO:0007669"/>
    <property type="project" value="UniProtKB-EC"/>
</dbReference>
<comment type="pathway">
    <text evidence="3">Amino-acid biosynthesis; L-tryptophan biosynthesis; L-tryptophan from chorismate: step 1/5.</text>
</comment>
<dbReference type="GO" id="GO:0005829">
    <property type="term" value="C:cytosol"/>
    <property type="evidence" value="ECO:0007669"/>
    <property type="project" value="TreeGrafter"/>
</dbReference>
<dbReference type="PRINTS" id="PR00097">
    <property type="entry name" value="ANTSNTHASEII"/>
</dbReference>
<dbReference type="FunFam" id="3.40.50.880:FF:000031">
    <property type="entry name" value="Multifunctional tryptophan biosynthesis protein"/>
    <property type="match status" value="1"/>
</dbReference>
<feature type="domain" description="Glutamine amidotransferase" evidence="15">
    <location>
        <begin position="6"/>
        <end position="188"/>
    </location>
</feature>
<dbReference type="GO" id="GO:0004425">
    <property type="term" value="F:indole-3-glycerol-phosphate synthase activity"/>
    <property type="evidence" value="ECO:0007669"/>
    <property type="project" value="UniProtKB-EC"/>
</dbReference>
<dbReference type="InterPro" id="IPR006221">
    <property type="entry name" value="TrpG/PapA_dom"/>
</dbReference>
<dbReference type="PROSITE" id="PS51273">
    <property type="entry name" value="GATASE_TYPE_1"/>
    <property type="match status" value="1"/>
</dbReference>
<protein>
    <recommendedName>
        <fullName evidence="7">Multifunctional tryptophan biosynthesis protein</fullName>
        <ecNumber evidence="6">4.1.1.48</ecNumber>
        <ecNumber evidence="5">4.1.3.27</ecNumber>
    </recommendedName>
</protein>
<reference evidence="18" key="1">
    <citation type="journal article" date="2012" name="G3 (Bethesda)">
        <title>Pichia sorbitophila, an interspecies yeast hybrid reveals early steps of genome resolution following polyploidization.</title>
        <authorList>
            <person name="Leh Louis V."/>
            <person name="Despons L."/>
            <person name="Friedrich A."/>
            <person name="Martin T."/>
            <person name="Durrens P."/>
            <person name="Casaregola S."/>
            <person name="Neuveglise C."/>
            <person name="Fairhead C."/>
            <person name="Marck C."/>
            <person name="Cruz J.A."/>
            <person name="Straub M.L."/>
            <person name="Kugler V."/>
            <person name="Sacerdot C."/>
            <person name="Uzunov Z."/>
            <person name="Thierry A."/>
            <person name="Weiss S."/>
            <person name="Bleykasten C."/>
            <person name="De Montigny J."/>
            <person name="Jacques N."/>
            <person name="Jung P."/>
            <person name="Lemaire M."/>
            <person name="Mallet S."/>
            <person name="Morel G."/>
            <person name="Richard G.F."/>
            <person name="Sarkar A."/>
            <person name="Savel G."/>
            <person name="Schacherer J."/>
            <person name="Seret M.L."/>
            <person name="Talla E."/>
            <person name="Samson G."/>
            <person name="Jubin C."/>
            <person name="Poulain J."/>
            <person name="Vacherie B."/>
            <person name="Barbe V."/>
            <person name="Pelletier E."/>
            <person name="Sherman D.J."/>
            <person name="Westhof E."/>
            <person name="Weissenbach J."/>
            <person name="Baret P.V."/>
            <person name="Wincker P."/>
            <person name="Gaillardin C."/>
            <person name="Dujon B."/>
            <person name="Souciet J.L."/>
        </authorList>
    </citation>
    <scope>NUCLEOTIDE SEQUENCE [LARGE SCALE GENOMIC DNA]</scope>
    <source>
        <strain evidence="18">CBS 270.75 / DBVPG 7215 / KCTC 17166 / NRRL Y-17582</strain>
    </source>
</reference>
<dbReference type="PANTHER" id="PTHR43418">
    <property type="entry name" value="MULTIFUNCTIONAL TRYPTOPHAN BIOSYNTHESIS PROTEIN-RELATED"/>
    <property type="match status" value="1"/>
</dbReference>
<dbReference type="Pfam" id="PF00117">
    <property type="entry name" value="GATase"/>
    <property type="match status" value="1"/>
</dbReference>
<comment type="subunit">
    <text evidence="4">Tetramer of two components I and two components II.</text>
</comment>
<dbReference type="OMA" id="EPIEWAN"/>
<keyword evidence="10" id="KW-0315">Glutamine amidotransferase</keyword>
<dbReference type="GO" id="GO:0006541">
    <property type="term" value="P:glutamine metabolic process"/>
    <property type="evidence" value="ECO:0007669"/>
    <property type="project" value="EnsemblFungi"/>
</dbReference>
<dbReference type="GO" id="GO:0004640">
    <property type="term" value="F:phosphoribosylanthranilate isomerase activity"/>
    <property type="evidence" value="ECO:0007669"/>
    <property type="project" value="EnsemblFungi"/>
</dbReference>
<evidence type="ECO:0000256" key="14">
    <source>
        <dbReference type="ARBA" id="ARBA00047683"/>
    </source>
</evidence>
<dbReference type="FunFam" id="3.20.20.70:FF:000136">
    <property type="entry name" value="Multifunctional tryptophan biosynthesis protein"/>
    <property type="match status" value="1"/>
</dbReference>
<evidence type="ECO:0000256" key="12">
    <source>
        <dbReference type="ARBA" id="ARBA00023239"/>
    </source>
</evidence>
<dbReference type="NCBIfam" id="TIGR00566">
    <property type="entry name" value="trpG_papA"/>
    <property type="match status" value="1"/>
</dbReference>
<dbReference type="EC" id="4.1.1.48" evidence="6"/>
<comment type="catalytic activity">
    <reaction evidence="1">
        <text>1-(2-carboxyphenylamino)-1-deoxy-D-ribulose 5-phosphate + H(+) = (1S,2R)-1-C-(indol-3-yl)glycerol 3-phosphate + CO2 + H2O</text>
        <dbReference type="Rhea" id="RHEA:23476"/>
        <dbReference type="ChEBI" id="CHEBI:15377"/>
        <dbReference type="ChEBI" id="CHEBI:15378"/>
        <dbReference type="ChEBI" id="CHEBI:16526"/>
        <dbReference type="ChEBI" id="CHEBI:58613"/>
        <dbReference type="ChEBI" id="CHEBI:58866"/>
        <dbReference type="EC" id="4.1.1.48"/>
    </reaction>
</comment>
<dbReference type="MEROPS" id="C26.959"/>
<keyword evidence="11" id="KW-0057">Aromatic amino acid biosynthesis</keyword>
<keyword evidence="9" id="KW-0822">Tryptophan biosynthesis</keyword>
<dbReference type="GO" id="GO:0000162">
    <property type="term" value="P:L-tryptophan biosynthetic process"/>
    <property type="evidence" value="ECO:0007669"/>
    <property type="project" value="UniProtKB-UniPathway"/>
</dbReference>
<evidence type="ECO:0000313" key="18">
    <source>
        <dbReference type="Proteomes" id="UP000006790"/>
    </source>
</evidence>
<evidence type="ECO:0000256" key="8">
    <source>
        <dbReference type="ARBA" id="ARBA00022605"/>
    </source>
</evidence>
<dbReference type="PROSITE" id="PS00614">
    <property type="entry name" value="IGPS"/>
    <property type="match status" value="1"/>
</dbReference>
<dbReference type="AlphaFoldDB" id="G8JQU4"/>
<dbReference type="InterPro" id="IPR013785">
    <property type="entry name" value="Aldolase_TIM"/>
</dbReference>
<keyword evidence="8" id="KW-0028">Amino-acid biosynthesis</keyword>
<dbReference type="CDD" id="cd01743">
    <property type="entry name" value="GATase1_Anthranilate_Synthase"/>
    <property type="match status" value="1"/>
</dbReference>
<dbReference type="InterPro" id="IPR001468">
    <property type="entry name" value="Indole-3-GlycerolPSynthase_CS"/>
</dbReference>
<evidence type="ECO:0000256" key="2">
    <source>
        <dbReference type="ARBA" id="ARBA00004696"/>
    </source>
</evidence>
<dbReference type="FunCoup" id="G8JQU4">
    <property type="interactions" value="389"/>
</dbReference>
<keyword evidence="13" id="KW-0511">Multifunctional enzyme</keyword>
<dbReference type="InterPro" id="IPR011060">
    <property type="entry name" value="RibuloseP-bd_barrel"/>
</dbReference>
<evidence type="ECO:0000256" key="1">
    <source>
        <dbReference type="ARBA" id="ARBA00001633"/>
    </source>
</evidence>
<evidence type="ECO:0000256" key="9">
    <source>
        <dbReference type="ARBA" id="ARBA00022822"/>
    </source>
</evidence>
<dbReference type="HOGENOM" id="CLU_039523_0_0_1"/>
<dbReference type="KEGG" id="erc:Ecym_3617"/>
<feature type="domain" description="Indole-3-glycerol phosphate synthase" evidence="16">
    <location>
        <begin position="214"/>
        <end position="479"/>
    </location>
</feature>
<dbReference type="OrthoDB" id="524799at2759"/>
<evidence type="ECO:0000313" key="17">
    <source>
        <dbReference type="EMBL" id="AET39078.1"/>
    </source>
</evidence>
<organism evidence="17 18">
    <name type="scientific">Eremothecium cymbalariae (strain CBS 270.75 / DBVPG 7215 / KCTC 17166 / NRRL Y-17582)</name>
    <name type="common">Yeast</name>
    <dbReference type="NCBI Taxonomy" id="931890"/>
    <lineage>
        <taxon>Eukaryota</taxon>
        <taxon>Fungi</taxon>
        <taxon>Dikarya</taxon>
        <taxon>Ascomycota</taxon>
        <taxon>Saccharomycotina</taxon>
        <taxon>Saccharomycetes</taxon>
        <taxon>Saccharomycetales</taxon>
        <taxon>Saccharomycetaceae</taxon>
        <taxon>Eremothecium</taxon>
    </lineage>
</organism>
<dbReference type="SUPFAM" id="SSF51366">
    <property type="entry name" value="Ribulose-phoshate binding barrel"/>
    <property type="match status" value="1"/>
</dbReference>
<evidence type="ECO:0000256" key="11">
    <source>
        <dbReference type="ARBA" id="ARBA00023141"/>
    </source>
</evidence>
<comment type="catalytic activity">
    <reaction evidence="14">
        <text>chorismate + L-glutamine = anthranilate + pyruvate + L-glutamate + H(+)</text>
        <dbReference type="Rhea" id="RHEA:21732"/>
        <dbReference type="ChEBI" id="CHEBI:15361"/>
        <dbReference type="ChEBI" id="CHEBI:15378"/>
        <dbReference type="ChEBI" id="CHEBI:16567"/>
        <dbReference type="ChEBI" id="CHEBI:29748"/>
        <dbReference type="ChEBI" id="CHEBI:29985"/>
        <dbReference type="ChEBI" id="CHEBI:58359"/>
        <dbReference type="EC" id="4.1.3.27"/>
    </reaction>
</comment>
<dbReference type="PRINTS" id="PR00096">
    <property type="entry name" value="GATASE"/>
</dbReference>
<dbReference type="InParanoid" id="G8JQU4"/>
<dbReference type="CDD" id="cd00331">
    <property type="entry name" value="IGPS"/>
    <property type="match status" value="1"/>
</dbReference>
<dbReference type="SUPFAM" id="SSF52317">
    <property type="entry name" value="Class I glutamine amidotransferase-like"/>
    <property type="match status" value="1"/>
</dbReference>
<dbReference type="STRING" id="931890.G8JQU4"/>
<accession>G8JQU4</accession>
<dbReference type="eggNOG" id="KOG0026">
    <property type="taxonomic scope" value="Eukaryota"/>
</dbReference>
<evidence type="ECO:0000256" key="10">
    <source>
        <dbReference type="ARBA" id="ARBA00022962"/>
    </source>
</evidence>
<comment type="pathway">
    <text evidence="2">Amino-acid biosynthesis; L-tryptophan biosynthesis; L-tryptophan from chorismate: step 4/5.</text>
</comment>
<keyword evidence="12" id="KW-0456">Lyase</keyword>
<dbReference type="InterPro" id="IPR029062">
    <property type="entry name" value="Class_I_gatase-like"/>
</dbReference>
<name>G8JQU4_ERECY</name>
<dbReference type="eggNOG" id="KOG4201">
    <property type="taxonomic scope" value="Eukaryota"/>
</dbReference>
<dbReference type="EMBL" id="CP002499">
    <property type="protein sequence ID" value="AET39078.1"/>
    <property type="molecule type" value="Genomic_DNA"/>
</dbReference>
<evidence type="ECO:0000259" key="16">
    <source>
        <dbReference type="Pfam" id="PF00218"/>
    </source>
</evidence>
<evidence type="ECO:0000256" key="5">
    <source>
        <dbReference type="ARBA" id="ARBA00012266"/>
    </source>
</evidence>
<dbReference type="UniPathway" id="UPA00035">
    <property type="reaction ID" value="UER00040"/>
</dbReference>
<dbReference type="RefSeq" id="XP_003645895.1">
    <property type="nucleotide sequence ID" value="XM_003645847.1"/>
</dbReference>
<keyword evidence="18" id="KW-1185">Reference proteome</keyword>
<evidence type="ECO:0000256" key="3">
    <source>
        <dbReference type="ARBA" id="ARBA00004873"/>
    </source>
</evidence>
<evidence type="ECO:0000256" key="4">
    <source>
        <dbReference type="ARBA" id="ARBA00011743"/>
    </source>
</evidence>
<dbReference type="Proteomes" id="UP000006790">
    <property type="component" value="Chromosome 3"/>
</dbReference>
<dbReference type="Gene3D" id="3.20.20.70">
    <property type="entry name" value="Aldolase class I"/>
    <property type="match status" value="1"/>
</dbReference>
<dbReference type="InterPro" id="IPR013798">
    <property type="entry name" value="Indole-3-glycerol_P_synth_dom"/>
</dbReference>
<dbReference type="PRINTS" id="PR00099">
    <property type="entry name" value="CPSGATASE"/>
</dbReference>
<sequence length="481" mass="52851">MSKRVVLIDNYDSFTWNIYEYLCQEGAVVTVHRNDAISVDGVEALKPDILFISPGPGHPSKDSGISADCIRYFAGKIPVFGVCMGQHCIYEVFGGVVGSAGEIVHGKTSPIHHDSKGIFKGVPQGVLATRYHSLAGLKDTLPDSFEVSAWTENDIIMGIRHKEYTIEAVQFHPESILTEEGHLMIKNMLSTTGGTWADNFNAQEANLTAQNSILDQIYLKRQKDLELQSGTPGLRFADLEANFKLGLAPPILDFYKKLATAPGSVSILAEIKRASPSKGDISINVIAAQQALKYANAGASAISVLTEPYWFKGCLEDLVNVRKVFDVEFSPEERPCILRKEFIFSKYQILEARLAGADTVLLIVKMLTQEKLKDLYEYAKSLDIEPLVEVSSKEELDRALELNARVIGVNNRDLNSFNVDLGVTSSLVKYIPDGTLLLALSGISSGKEAEKYKIEGVRGLLVGEALMKSDDVDAFIQELVK</sequence>
<evidence type="ECO:0000259" key="15">
    <source>
        <dbReference type="Pfam" id="PF00117"/>
    </source>
</evidence>
<evidence type="ECO:0000256" key="13">
    <source>
        <dbReference type="ARBA" id="ARBA00023268"/>
    </source>
</evidence>
<dbReference type="GO" id="GO:0005950">
    <property type="term" value="C:anthranilate synthase complex"/>
    <property type="evidence" value="ECO:0007669"/>
    <property type="project" value="EnsemblFungi"/>
</dbReference>
<proteinExistence type="predicted"/>
<evidence type="ECO:0000256" key="7">
    <source>
        <dbReference type="ARBA" id="ARBA00018819"/>
    </source>
</evidence>
<gene>
    <name evidence="17" type="ordered locus">Ecym_3617</name>
</gene>
<dbReference type="PANTHER" id="PTHR43418:SF4">
    <property type="entry name" value="MULTIFUNCTIONAL TRYPTOPHAN BIOSYNTHESIS PROTEIN"/>
    <property type="match status" value="1"/>
</dbReference>
<dbReference type="GeneID" id="11469184"/>
<dbReference type="EC" id="4.1.3.27" evidence="5"/>
<dbReference type="Gene3D" id="3.40.50.880">
    <property type="match status" value="1"/>
</dbReference>